<proteinExistence type="predicted"/>
<feature type="transmembrane region" description="Helical" evidence="1">
    <location>
        <begin position="12"/>
        <end position="30"/>
    </location>
</feature>
<keyword evidence="1" id="KW-0472">Membrane</keyword>
<organism evidence="4 5">
    <name type="scientific">Gelidibacter algens</name>
    <dbReference type="NCBI Taxonomy" id="49280"/>
    <lineage>
        <taxon>Bacteria</taxon>
        <taxon>Pseudomonadati</taxon>
        <taxon>Bacteroidota</taxon>
        <taxon>Flavobacteriia</taxon>
        <taxon>Flavobacteriales</taxon>
        <taxon>Flavobacteriaceae</taxon>
        <taxon>Gelidibacter</taxon>
    </lineage>
</organism>
<feature type="transmembrane region" description="Helical" evidence="1">
    <location>
        <begin position="254"/>
        <end position="275"/>
    </location>
</feature>
<comment type="caution">
    <text evidence="4">The sequence shown here is derived from an EMBL/GenBank/DDBJ whole genome shotgun (WGS) entry which is preliminary data.</text>
</comment>
<evidence type="ECO:0000313" key="4">
    <source>
        <dbReference type="EMBL" id="RAJ22245.1"/>
    </source>
</evidence>
<dbReference type="GO" id="GO:0016020">
    <property type="term" value="C:membrane"/>
    <property type="evidence" value="ECO:0007669"/>
    <property type="project" value="TreeGrafter"/>
</dbReference>
<feature type="transmembrane region" description="Helical" evidence="1">
    <location>
        <begin position="77"/>
        <end position="96"/>
    </location>
</feature>
<dbReference type="GO" id="GO:0016747">
    <property type="term" value="F:acyltransferase activity, transferring groups other than amino-acyl groups"/>
    <property type="evidence" value="ECO:0007669"/>
    <property type="project" value="InterPro"/>
</dbReference>
<feature type="transmembrane region" description="Helical" evidence="1">
    <location>
        <begin position="137"/>
        <end position="159"/>
    </location>
</feature>
<dbReference type="Proteomes" id="UP000248987">
    <property type="component" value="Unassembled WGS sequence"/>
</dbReference>
<dbReference type="AlphaFoldDB" id="A0A1A7R1Y5"/>
<sequence>MNLINNFKYRPEIDGLRALAVLAVLFYHVGLGFPGGYIGVDIFFVISGFLITSLIIKEIEQDKFSFIQFYERRVRRIFPASAVLMLSTVITGWFLLLPSDFIGLGKSIISQSFFSSNIYFWRNTNYFAEAAGLQPLLHMWSLAVEEQFYMIMPFFIWGLMKVLKIGSRIKLILFLGMLFCASLALSIWSLPRMSAFTFYLLPTRAWEMLIGSLVALVPTIGLIKKRSVREALAFIGLLGMILPCFLYTKDTLFPGLAALPPCLGVAFFILASSPLPNGNIPMTAKLFTWRPIIFIGLISYSLYLWHWPLVAFSKYWALEEFTTFYKWGIVALSIILGIASWHFVETPFRKKNIARSRKPLFGYAIIASSILIIGGSSLIAMNGFAGRYSDRVLVYEKSKEDSLLENVMNTPLDLEGARLGEFPIFGNSNLNTVNVLVWGDSHAKSILPAVIEAAGDFYVVGSAWHSSTAPILNYVPPQFAAEFSLGDNSPTWAAAIVEQVEKKQIPNVLLAARWSGYYKTASEQMEENNLSLINFNNNLLKTVKSLSEAGAQVWILREVPNHLVSVPKALIKGEVFDADISEYACTIGQLIDQNETFDALKMELELAGAKILDTSELLLDQTEKKYRMEYKGVALYYDQHHLSINGAKKVKGVFDPIFSQAKAKVNIVNNEGEL</sequence>
<evidence type="ECO:0000313" key="5">
    <source>
        <dbReference type="Proteomes" id="UP000248987"/>
    </source>
</evidence>
<feature type="domain" description="Acyltransferase 3" evidence="2">
    <location>
        <begin position="11"/>
        <end position="337"/>
    </location>
</feature>
<dbReference type="InterPro" id="IPR002656">
    <property type="entry name" value="Acyl_transf_3_dom"/>
</dbReference>
<keyword evidence="1" id="KW-0812">Transmembrane</keyword>
<protein>
    <submittedName>
        <fullName evidence="4">Peptidoglycan/LPS O-acetylase OafA/YrhL</fullName>
    </submittedName>
</protein>
<dbReference type="STRING" id="49280.A9996_09430"/>
<dbReference type="PANTHER" id="PTHR23028">
    <property type="entry name" value="ACETYLTRANSFERASE"/>
    <property type="match status" value="1"/>
</dbReference>
<feature type="transmembrane region" description="Helical" evidence="1">
    <location>
        <begin position="230"/>
        <end position="248"/>
    </location>
</feature>
<dbReference type="RefSeq" id="WP_066433684.1">
    <property type="nucleotide sequence ID" value="NZ_LZRN01000016.1"/>
</dbReference>
<feature type="transmembrane region" description="Helical" evidence="1">
    <location>
        <begin position="360"/>
        <end position="381"/>
    </location>
</feature>
<feature type="transmembrane region" description="Helical" evidence="1">
    <location>
        <begin position="205"/>
        <end position="223"/>
    </location>
</feature>
<accession>A0A1A7R1Y5</accession>
<feature type="transmembrane region" description="Helical" evidence="1">
    <location>
        <begin position="327"/>
        <end position="348"/>
    </location>
</feature>
<keyword evidence="5" id="KW-1185">Reference proteome</keyword>
<keyword evidence="1" id="KW-1133">Transmembrane helix</keyword>
<dbReference type="PANTHER" id="PTHR23028:SF53">
    <property type="entry name" value="ACYL_TRANSF_3 DOMAIN-CONTAINING PROTEIN"/>
    <property type="match status" value="1"/>
</dbReference>
<feature type="transmembrane region" description="Helical" evidence="1">
    <location>
        <begin position="36"/>
        <end position="56"/>
    </location>
</feature>
<dbReference type="OrthoDB" id="290051at2"/>
<dbReference type="Pfam" id="PF19040">
    <property type="entry name" value="SGNH"/>
    <property type="match status" value="1"/>
</dbReference>
<feature type="transmembrane region" description="Helical" evidence="1">
    <location>
        <begin position="287"/>
        <end position="307"/>
    </location>
</feature>
<evidence type="ECO:0000259" key="3">
    <source>
        <dbReference type="Pfam" id="PF19040"/>
    </source>
</evidence>
<dbReference type="EMBL" id="QLLQ01000010">
    <property type="protein sequence ID" value="RAJ22245.1"/>
    <property type="molecule type" value="Genomic_DNA"/>
</dbReference>
<evidence type="ECO:0000256" key="1">
    <source>
        <dbReference type="SAM" id="Phobius"/>
    </source>
</evidence>
<name>A0A1A7R1Y5_9FLAO</name>
<dbReference type="Pfam" id="PF01757">
    <property type="entry name" value="Acyl_transf_3"/>
    <property type="match status" value="1"/>
</dbReference>
<dbReference type="InterPro" id="IPR043968">
    <property type="entry name" value="SGNH"/>
</dbReference>
<feature type="domain" description="SGNH" evidence="3">
    <location>
        <begin position="425"/>
        <end position="656"/>
    </location>
</feature>
<reference evidence="4 5" key="1">
    <citation type="submission" date="2018-06" db="EMBL/GenBank/DDBJ databases">
        <title>Genomic Encyclopedia of Archaeal and Bacterial Type Strains, Phase II (KMG-II): from individual species to whole genera.</title>
        <authorList>
            <person name="Goeker M."/>
        </authorList>
    </citation>
    <scope>NUCLEOTIDE SEQUENCE [LARGE SCALE GENOMIC DNA]</scope>
    <source>
        <strain evidence="4 5">DSM 12408</strain>
    </source>
</reference>
<dbReference type="GO" id="GO:0009103">
    <property type="term" value="P:lipopolysaccharide biosynthetic process"/>
    <property type="evidence" value="ECO:0007669"/>
    <property type="project" value="TreeGrafter"/>
</dbReference>
<feature type="transmembrane region" description="Helical" evidence="1">
    <location>
        <begin position="171"/>
        <end position="190"/>
    </location>
</feature>
<gene>
    <name evidence="4" type="ORF">LX77_02556</name>
</gene>
<dbReference type="InterPro" id="IPR050879">
    <property type="entry name" value="Acyltransferase_3"/>
</dbReference>
<evidence type="ECO:0000259" key="2">
    <source>
        <dbReference type="Pfam" id="PF01757"/>
    </source>
</evidence>